<comment type="caution">
    <text evidence="10">The sequence shown here is derived from an EMBL/GenBank/DDBJ whole genome shotgun (WGS) entry which is preliminary data.</text>
</comment>
<protein>
    <recommendedName>
        <fullName evidence="3">triacylglycerol lipase</fullName>
        <ecNumber evidence="3">3.1.1.3</ecNumber>
    </recommendedName>
</protein>
<keyword evidence="7" id="KW-0442">Lipid degradation</keyword>
<comment type="catalytic activity">
    <reaction evidence="1">
        <text>a triacylglycerol + H2O = a diacylglycerol + a fatty acid + H(+)</text>
        <dbReference type="Rhea" id="RHEA:12044"/>
        <dbReference type="ChEBI" id="CHEBI:15377"/>
        <dbReference type="ChEBI" id="CHEBI:15378"/>
        <dbReference type="ChEBI" id="CHEBI:17855"/>
        <dbReference type="ChEBI" id="CHEBI:18035"/>
        <dbReference type="ChEBI" id="CHEBI:28868"/>
        <dbReference type="EC" id="3.1.1.3"/>
    </reaction>
</comment>
<evidence type="ECO:0000256" key="5">
    <source>
        <dbReference type="ARBA" id="ARBA00022729"/>
    </source>
</evidence>
<evidence type="ECO:0000256" key="3">
    <source>
        <dbReference type="ARBA" id="ARBA00013279"/>
    </source>
</evidence>
<keyword evidence="8" id="KW-0443">Lipid metabolism</keyword>
<dbReference type="Gene3D" id="3.40.50.1820">
    <property type="entry name" value="alpha/beta hydrolase"/>
    <property type="match status" value="1"/>
</dbReference>
<dbReference type="RefSeq" id="WP_377349447.1">
    <property type="nucleotide sequence ID" value="NZ_JBHLTP010000012.1"/>
</dbReference>
<feature type="domain" description="Lipase-like C-terminal" evidence="9">
    <location>
        <begin position="31"/>
        <end position="408"/>
    </location>
</feature>
<evidence type="ECO:0000256" key="7">
    <source>
        <dbReference type="ARBA" id="ARBA00022963"/>
    </source>
</evidence>
<dbReference type="Pfam" id="PF24708">
    <property type="entry name" value="Lip_C"/>
    <property type="match status" value="1"/>
</dbReference>
<evidence type="ECO:0000313" key="10">
    <source>
        <dbReference type="EMBL" id="MFC0524905.1"/>
    </source>
</evidence>
<evidence type="ECO:0000256" key="1">
    <source>
        <dbReference type="ARBA" id="ARBA00001024"/>
    </source>
</evidence>
<dbReference type="PANTHER" id="PTHR34043">
    <property type="entry name" value="ALPHA/BETA-HYDROLASES SUPERFAMILY PROTEIN"/>
    <property type="match status" value="1"/>
</dbReference>
<keyword evidence="6" id="KW-0378">Hydrolase</keyword>
<name>A0ABV6LR69_9BACI</name>
<dbReference type="EC" id="3.1.1.3" evidence="3"/>
<evidence type="ECO:0000313" key="11">
    <source>
        <dbReference type="Proteomes" id="UP001589836"/>
    </source>
</evidence>
<reference evidence="10 11" key="1">
    <citation type="submission" date="2024-09" db="EMBL/GenBank/DDBJ databases">
        <authorList>
            <person name="Sun Q."/>
            <person name="Mori K."/>
        </authorList>
    </citation>
    <scope>NUCLEOTIDE SEQUENCE [LARGE SCALE GENOMIC DNA]</scope>
    <source>
        <strain evidence="10 11">NCAIM B.02529</strain>
    </source>
</reference>
<evidence type="ECO:0000256" key="6">
    <source>
        <dbReference type="ARBA" id="ARBA00022801"/>
    </source>
</evidence>
<evidence type="ECO:0000256" key="2">
    <source>
        <dbReference type="ARBA" id="ARBA00004613"/>
    </source>
</evidence>
<dbReference type="EMBL" id="JBHLTP010000012">
    <property type="protein sequence ID" value="MFC0524905.1"/>
    <property type="molecule type" value="Genomic_DNA"/>
</dbReference>
<dbReference type="InterPro" id="IPR056304">
    <property type="entry name" value="Lip-like_C"/>
</dbReference>
<keyword evidence="4" id="KW-0964">Secreted</keyword>
<dbReference type="PANTHER" id="PTHR34043:SF3">
    <property type="entry name" value="ALPHA_BETA-HYDROLASES SUPERFAMILY PROTEIN"/>
    <property type="match status" value="1"/>
</dbReference>
<evidence type="ECO:0000256" key="8">
    <source>
        <dbReference type="ARBA" id="ARBA00023098"/>
    </source>
</evidence>
<comment type="subcellular location">
    <subcellularLocation>
        <location evidence="2">Secreted</location>
    </subcellularLocation>
</comment>
<dbReference type="Proteomes" id="UP001589836">
    <property type="component" value="Unassembled WGS sequence"/>
</dbReference>
<accession>A0ABV6LR69</accession>
<organism evidence="10 11">
    <name type="scientific">Pontibacillus salicampi</name>
    <dbReference type="NCBI Taxonomy" id="1449801"/>
    <lineage>
        <taxon>Bacteria</taxon>
        <taxon>Bacillati</taxon>
        <taxon>Bacillota</taxon>
        <taxon>Bacilli</taxon>
        <taxon>Bacillales</taxon>
        <taxon>Bacillaceae</taxon>
        <taxon>Pontibacillus</taxon>
    </lineage>
</organism>
<sequence length="414" mass="46615">MKGLVSVCLVLFFFVFMSQERKAVTYAAANNDYPIILVHGVAGWGKEEMKNFYYWGGINDVEGQLNRNGYETYVASMGPLSSNRDRAAELYAFIKGGTVDYGAAHAAKHNHSRFGDTYPGVEQHAGAGNKVHLVGHSMGGQTARMLVEMLKSGSKEEKDYHANHPSEEPISPLFEGDQSWVHSVTTIATPHNGSPVSNQSEDFIPFLKGLVWKYITLAESHTGEQINYDFDLDHWGLKKKTNESAFSYMDRLFHHPFWETEDTAQYDLSLEGAKELNQQIHTYEDIYYFSYTGDATNPSVFTEYRLPIVTMNPIFYSTGFYVGRYSNSAFGIDQSWYANDGLVSVPSSQHPLGHPSTKNISNQPTKGVWNVNPTQRRWDHLDFVGIDVADSVGWSDINAYYREIASKLYNLPAN</sequence>
<evidence type="ECO:0000256" key="4">
    <source>
        <dbReference type="ARBA" id="ARBA00022525"/>
    </source>
</evidence>
<keyword evidence="11" id="KW-1185">Reference proteome</keyword>
<dbReference type="InterPro" id="IPR029058">
    <property type="entry name" value="AB_hydrolase_fold"/>
</dbReference>
<dbReference type="SUPFAM" id="SSF53474">
    <property type="entry name" value="alpha/beta-Hydrolases"/>
    <property type="match status" value="1"/>
</dbReference>
<gene>
    <name evidence="10" type="ORF">ACFFGV_15105</name>
</gene>
<proteinExistence type="predicted"/>
<evidence type="ECO:0000259" key="9">
    <source>
        <dbReference type="Pfam" id="PF24708"/>
    </source>
</evidence>
<keyword evidence="5" id="KW-0732">Signal</keyword>